<gene>
    <name evidence="3" type="ORF">SAMN05421759_1086</name>
</gene>
<evidence type="ECO:0000256" key="1">
    <source>
        <dbReference type="SAM" id="Phobius"/>
    </source>
</evidence>
<keyword evidence="1" id="KW-0812">Transmembrane</keyword>
<dbReference type="EMBL" id="FTOQ01000008">
    <property type="protein sequence ID" value="SIS96649.1"/>
    <property type="molecule type" value="Genomic_DNA"/>
</dbReference>
<proteinExistence type="predicted"/>
<feature type="domain" description="EamA" evidence="2">
    <location>
        <begin position="152"/>
        <end position="279"/>
    </location>
</feature>
<dbReference type="STRING" id="633194.SAMN05421759_1086"/>
<dbReference type="PANTHER" id="PTHR22911:SF135">
    <property type="entry name" value="BLR4310 PROTEIN"/>
    <property type="match status" value="1"/>
</dbReference>
<keyword evidence="4" id="KW-1185">Reference proteome</keyword>
<feature type="transmembrane region" description="Helical" evidence="1">
    <location>
        <begin position="77"/>
        <end position="96"/>
    </location>
</feature>
<reference evidence="4" key="1">
    <citation type="submission" date="2017-01" db="EMBL/GenBank/DDBJ databases">
        <authorList>
            <person name="Varghese N."/>
            <person name="Submissions S."/>
        </authorList>
    </citation>
    <scope>NUCLEOTIDE SEQUENCE [LARGE SCALE GENOMIC DNA]</scope>
    <source>
        <strain evidence="4">DSM 29430</strain>
    </source>
</reference>
<feature type="transmembrane region" description="Helical" evidence="1">
    <location>
        <begin position="209"/>
        <end position="230"/>
    </location>
</feature>
<organism evidence="3 4">
    <name type="scientific">Roseivivax lentus</name>
    <dbReference type="NCBI Taxonomy" id="633194"/>
    <lineage>
        <taxon>Bacteria</taxon>
        <taxon>Pseudomonadati</taxon>
        <taxon>Pseudomonadota</taxon>
        <taxon>Alphaproteobacteria</taxon>
        <taxon>Rhodobacterales</taxon>
        <taxon>Roseobacteraceae</taxon>
        <taxon>Roseivivax</taxon>
    </lineage>
</organism>
<dbReference type="Proteomes" id="UP000186684">
    <property type="component" value="Unassembled WGS sequence"/>
</dbReference>
<dbReference type="GO" id="GO:0016020">
    <property type="term" value="C:membrane"/>
    <property type="evidence" value="ECO:0007669"/>
    <property type="project" value="InterPro"/>
</dbReference>
<evidence type="ECO:0000259" key="2">
    <source>
        <dbReference type="Pfam" id="PF00892"/>
    </source>
</evidence>
<dbReference type="InterPro" id="IPR037185">
    <property type="entry name" value="EmrE-like"/>
</dbReference>
<dbReference type="Pfam" id="PF00892">
    <property type="entry name" value="EamA"/>
    <property type="match status" value="2"/>
</dbReference>
<feature type="transmembrane region" description="Helical" evidence="1">
    <location>
        <begin position="148"/>
        <end position="168"/>
    </location>
</feature>
<dbReference type="InterPro" id="IPR000620">
    <property type="entry name" value="EamA_dom"/>
</dbReference>
<sequence length="302" mass="31840">MSTDADNRRGAGLMMASMAAFTINDVFVKAAATDLSLGQILLLRGVIAIAVLLLLARRFHALRRVPARDARLIALRCAAEIGAAYFFLTALLALPIANVTAILQSVPLTVTLCAALFLGEAVGWRRWSAIAAGFVGMLLITRPGTGDFTLASVYVLIAVGFVTLRDLVTRRMSVAVPSLLVTLSAAIAVTLFSVGLTAVQGWSPMTPRLSGLVLGSALFVTAGYFLSVAAMRVGDVGAVAPFRYTSLIWALVLGWAVFGEWPEPLTFAGAAIIVGAGVFTLRRGRAVRTQTRIPAGSGPRPR</sequence>
<evidence type="ECO:0000313" key="4">
    <source>
        <dbReference type="Proteomes" id="UP000186684"/>
    </source>
</evidence>
<feature type="transmembrane region" description="Helical" evidence="1">
    <location>
        <begin position="180"/>
        <end position="203"/>
    </location>
</feature>
<dbReference type="PANTHER" id="PTHR22911">
    <property type="entry name" value="ACYL-MALONYL CONDENSING ENZYME-RELATED"/>
    <property type="match status" value="1"/>
</dbReference>
<name>A0A1N7NEP7_9RHOB</name>
<dbReference type="AlphaFoldDB" id="A0A1N7NEP7"/>
<feature type="transmembrane region" description="Helical" evidence="1">
    <location>
        <begin position="102"/>
        <end position="119"/>
    </location>
</feature>
<feature type="transmembrane region" description="Helical" evidence="1">
    <location>
        <begin position="242"/>
        <end position="258"/>
    </location>
</feature>
<feature type="transmembrane region" description="Helical" evidence="1">
    <location>
        <begin position="37"/>
        <end position="56"/>
    </location>
</feature>
<dbReference type="SUPFAM" id="SSF103481">
    <property type="entry name" value="Multidrug resistance efflux transporter EmrE"/>
    <property type="match status" value="2"/>
</dbReference>
<protein>
    <submittedName>
        <fullName evidence="3">S-adenosylmethionine uptake transporter</fullName>
    </submittedName>
</protein>
<keyword evidence="1" id="KW-0472">Membrane</keyword>
<feature type="domain" description="EamA" evidence="2">
    <location>
        <begin position="9"/>
        <end position="141"/>
    </location>
</feature>
<feature type="transmembrane region" description="Helical" evidence="1">
    <location>
        <begin position="12"/>
        <end position="31"/>
    </location>
</feature>
<dbReference type="RefSeq" id="WP_076448521.1">
    <property type="nucleotide sequence ID" value="NZ_FTOQ01000008.1"/>
</dbReference>
<evidence type="ECO:0000313" key="3">
    <source>
        <dbReference type="EMBL" id="SIS96649.1"/>
    </source>
</evidence>
<keyword evidence="1" id="KW-1133">Transmembrane helix</keyword>
<feature type="transmembrane region" description="Helical" evidence="1">
    <location>
        <begin position="264"/>
        <end position="282"/>
    </location>
</feature>
<accession>A0A1N7NEP7</accession>